<dbReference type="Pfam" id="PF05685">
    <property type="entry name" value="Uma2"/>
    <property type="match status" value="1"/>
</dbReference>
<keyword evidence="3" id="KW-0540">Nuclease</keyword>
<dbReference type="SUPFAM" id="SSF52980">
    <property type="entry name" value="Restriction endonuclease-like"/>
    <property type="match status" value="1"/>
</dbReference>
<dbReference type="InParanoid" id="A0A212QRP7"/>
<evidence type="ECO:0000256" key="1">
    <source>
        <dbReference type="SAM" id="MobiDB-lite"/>
    </source>
</evidence>
<sequence length="124" mass="13585">MKRMKFGTRVEVAERMTAEEFLELAPEDRKAELIDGVMIMPSPALDIHERLFGFLFRLISEYVEMYDLGEVRGSRTPVVLASDQVYEPDILFVARERVGLITERGGDGGAGPGGGDPVPGDGGI</sequence>
<dbReference type="Proteomes" id="UP000197025">
    <property type="component" value="Unassembled WGS sequence"/>
</dbReference>
<evidence type="ECO:0000313" key="3">
    <source>
        <dbReference type="EMBL" id="SNB62194.1"/>
    </source>
</evidence>
<evidence type="ECO:0000259" key="2">
    <source>
        <dbReference type="Pfam" id="PF05685"/>
    </source>
</evidence>
<dbReference type="InterPro" id="IPR008538">
    <property type="entry name" value="Uma2"/>
</dbReference>
<dbReference type="InterPro" id="IPR011335">
    <property type="entry name" value="Restrct_endonuc-II-like"/>
</dbReference>
<feature type="domain" description="Putative restriction endonuclease" evidence="2">
    <location>
        <begin position="19"/>
        <end position="98"/>
    </location>
</feature>
<feature type="compositionally biased region" description="Gly residues" evidence="1">
    <location>
        <begin position="107"/>
        <end position="124"/>
    </location>
</feature>
<accession>A0A212QRP7</accession>
<name>A0A212QRP7_9CHLR</name>
<feature type="region of interest" description="Disordered" evidence="1">
    <location>
        <begin position="103"/>
        <end position="124"/>
    </location>
</feature>
<dbReference type="RefSeq" id="WP_159461586.1">
    <property type="nucleotide sequence ID" value="NZ_FYEK01000022.1"/>
</dbReference>
<protein>
    <submittedName>
        <fullName evidence="3">Putative restriction endonuclease</fullName>
    </submittedName>
</protein>
<dbReference type="InterPro" id="IPR012296">
    <property type="entry name" value="Nuclease_put_TT1808"/>
</dbReference>
<evidence type="ECO:0000313" key="4">
    <source>
        <dbReference type="Proteomes" id="UP000197025"/>
    </source>
</evidence>
<keyword evidence="3" id="KW-0378">Hydrolase</keyword>
<reference evidence="4" key="1">
    <citation type="submission" date="2017-06" db="EMBL/GenBank/DDBJ databases">
        <authorList>
            <person name="Varghese N."/>
            <person name="Submissions S."/>
        </authorList>
    </citation>
    <scope>NUCLEOTIDE SEQUENCE [LARGE SCALE GENOMIC DNA]</scope>
    <source>
        <strain evidence="4">JAD2</strain>
    </source>
</reference>
<dbReference type="GO" id="GO:0004519">
    <property type="term" value="F:endonuclease activity"/>
    <property type="evidence" value="ECO:0007669"/>
    <property type="project" value="UniProtKB-KW"/>
</dbReference>
<organism evidence="3 4">
    <name type="scientific">Thermoflexus hugenholtzii JAD2</name>
    <dbReference type="NCBI Taxonomy" id="877466"/>
    <lineage>
        <taxon>Bacteria</taxon>
        <taxon>Bacillati</taxon>
        <taxon>Chloroflexota</taxon>
        <taxon>Thermoflexia</taxon>
        <taxon>Thermoflexales</taxon>
        <taxon>Thermoflexaceae</taxon>
        <taxon>Thermoflexus</taxon>
    </lineage>
</organism>
<dbReference type="CDD" id="cd06260">
    <property type="entry name" value="DUF820-like"/>
    <property type="match status" value="1"/>
</dbReference>
<gene>
    <name evidence="3" type="ORF">SAMN02746019_00004580</name>
</gene>
<proteinExistence type="predicted"/>
<keyword evidence="3" id="KW-0255">Endonuclease</keyword>
<dbReference type="AlphaFoldDB" id="A0A212QRP7"/>
<dbReference type="OrthoDB" id="151907at2"/>
<dbReference type="EMBL" id="FYEK01000022">
    <property type="protein sequence ID" value="SNB62194.1"/>
    <property type="molecule type" value="Genomic_DNA"/>
</dbReference>
<keyword evidence="4" id="KW-1185">Reference proteome</keyword>
<dbReference type="Gene3D" id="3.90.1570.10">
    <property type="entry name" value="tt1808, chain A"/>
    <property type="match status" value="1"/>
</dbReference>